<dbReference type="SUPFAM" id="SSF53300">
    <property type="entry name" value="vWA-like"/>
    <property type="match status" value="1"/>
</dbReference>
<dbReference type="CDD" id="cd00198">
    <property type="entry name" value="vWFA"/>
    <property type="match status" value="1"/>
</dbReference>
<feature type="transmembrane region" description="Helical" evidence="1">
    <location>
        <begin position="902"/>
        <end position="927"/>
    </location>
</feature>
<evidence type="ECO:0000259" key="3">
    <source>
        <dbReference type="PROSITE" id="PS50234"/>
    </source>
</evidence>
<feature type="domain" description="VWFA" evidence="3">
    <location>
        <begin position="312"/>
        <end position="484"/>
    </location>
</feature>
<dbReference type="OrthoDB" id="10021899at2759"/>
<keyword evidence="4" id="KW-1185">Reference proteome</keyword>
<keyword evidence="1" id="KW-1133">Transmembrane helix</keyword>
<dbReference type="PROSITE" id="PS50234">
    <property type="entry name" value="VWFA"/>
    <property type="match status" value="1"/>
</dbReference>
<dbReference type="GeneID" id="106059535"/>
<dbReference type="InterPro" id="IPR002035">
    <property type="entry name" value="VWF_A"/>
</dbReference>
<evidence type="ECO:0000313" key="4">
    <source>
        <dbReference type="Proteomes" id="UP001165740"/>
    </source>
</evidence>
<dbReference type="Pfam" id="PF08434">
    <property type="entry name" value="CLCA"/>
    <property type="match status" value="1"/>
</dbReference>
<keyword evidence="1" id="KW-0472">Membrane</keyword>
<gene>
    <name evidence="5" type="primary">LOC106059535</name>
</gene>
<sequence length="981" mass="109079">MFPLKSLLLFLCTAMFISIESKLKLINNGYEGVIIAINPSIAENHVLLKRLEIFLTAASKTLFRATKNRIYFREFIIVIPENWKPRQRYENAFDVELDRAQIILDRANPAYGHAPYVKQFAECGSPGLYIHLTPDYILDDAVIQKWGKPEKTLVHEWAHLRWGVFDEYPIDAQDEAFYRYAGLWQPTRCSTDVEGSILNEDTSQPCEFDFFSGKPEKNCRFFPRMAANKAVASLMFMQYLDSIEEFCDNSVSSPKHLKHNFLAPNRQNRLCQYKSTWEVMRKHSDFAKGTKALPENTDTRPYFRYVQAHPRKRVLVLDTSGSMTGTSLSVLKQAASNYILSCIETGSKLGIVQFSTNASTLSHLTEIKSEKDRFDLIDSLPTQADGKTSIGAGLKKGVEVLTKYGDAPGGSIILITDGKENEGPYLKDLRPALLRRGIVVHALAYGQRAEQGIAELSQDTGGRTFFYSGRQNSTALIDGLAATVAAENTALLKSSAPISILTDVGIVSSNNAYNGTFYVDSTIGVETSLTFSFTELIEVSVKGPKVVYTADRFQKNFYLDKSSKVLRVSIPGEADVGQWTYLVSTSSVQSMITISIQSRPRDQNIDVLQVNSWIPQQEEIDFNPSKKFAVYAEIVKGKAPVLNASVMATVERPQKSPIDIYLYDNGVGTDIIKDDGVYAASIMPSDLLGDGRYNIKVKVVGQAGETSVIVGATGSSSRALEAQGSGQYLSTETEAVENFQRVTSAGEFRLRGFPPLEAVNDKMPPSRITDLRVISFNLETSVAILQWTAVGGDMERGKASQYFIHMSNDFEKLLTDYKSTSLLQNKHIIRGSLNSPKASGTVEELIVTLNETAIKDNFTLFMNIHAMDENGNKGDASNIISISFANETAVLRRNVEKPLSPMIYLAVCLPLALVGIIILIVAISLMVSRAKKSKSEDFEQAEQCTTHSVHSLDIENMNYMFDGEYRKRLPEEMDTWSRGSI</sequence>
<dbReference type="Gene3D" id="3.40.50.410">
    <property type="entry name" value="von Willebrand factor, type A domain"/>
    <property type="match status" value="1"/>
</dbReference>
<dbReference type="InterPro" id="IPR051266">
    <property type="entry name" value="CLCR"/>
</dbReference>
<dbReference type="AlphaFoldDB" id="A0A9W3A3I4"/>
<keyword evidence="2" id="KW-0732">Signal</keyword>
<dbReference type="PANTHER" id="PTHR10579">
    <property type="entry name" value="CALCIUM-ACTIVATED CHLORIDE CHANNEL REGULATOR"/>
    <property type="match status" value="1"/>
</dbReference>
<name>A0A9W3A3I4_BIOGL</name>
<dbReference type="InterPro" id="IPR013642">
    <property type="entry name" value="CLCA_N"/>
</dbReference>
<reference evidence="5" key="1">
    <citation type="submission" date="2025-08" db="UniProtKB">
        <authorList>
            <consortium name="RefSeq"/>
        </authorList>
    </citation>
    <scope>IDENTIFICATION</scope>
</reference>
<dbReference type="InterPro" id="IPR036465">
    <property type="entry name" value="vWFA_dom_sf"/>
</dbReference>
<feature type="chain" id="PRO_5040961435" evidence="2">
    <location>
        <begin position="22"/>
        <end position="981"/>
    </location>
</feature>
<evidence type="ECO:0000256" key="2">
    <source>
        <dbReference type="SAM" id="SignalP"/>
    </source>
</evidence>
<protein>
    <submittedName>
        <fullName evidence="5">Calcium-activated chloride channel regulator 3A-1-like</fullName>
    </submittedName>
</protein>
<dbReference type="Proteomes" id="UP001165740">
    <property type="component" value="Chromosome 4"/>
</dbReference>
<proteinExistence type="predicted"/>
<keyword evidence="1" id="KW-0812">Transmembrane</keyword>
<evidence type="ECO:0000256" key="1">
    <source>
        <dbReference type="SAM" id="Phobius"/>
    </source>
</evidence>
<feature type="signal peptide" evidence="2">
    <location>
        <begin position="1"/>
        <end position="21"/>
    </location>
</feature>
<dbReference type="OMA" id="MQNQKCN"/>
<dbReference type="RefSeq" id="XP_055881907.1">
    <property type="nucleotide sequence ID" value="XM_056025932.1"/>
</dbReference>
<dbReference type="Pfam" id="PF00092">
    <property type="entry name" value="VWA"/>
    <property type="match status" value="1"/>
</dbReference>
<organism evidence="4 5">
    <name type="scientific">Biomphalaria glabrata</name>
    <name type="common">Bloodfluke planorb</name>
    <name type="synonym">Freshwater snail</name>
    <dbReference type="NCBI Taxonomy" id="6526"/>
    <lineage>
        <taxon>Eukaryota</taxon>
        <taxon>Metazoa</taxon>
        <taxon>Spiralia</taxon>
        <taxon>Lophotrochozoa</taxon>
        <taxon>Mollusca</taxon>
        <taxon>Gastropoda</taxon>
        <taxon>Heterobranchia</taxon>
        <taxon>Euthyneura</taxon>
        <taxon>Panpulmonata</taxon>
        <taxon>Hygrophila</taxon>
        <taxon>Lymnaeoidea</taxon>
        <taxon>Planorbidae</taxon>
        <taxon>Biomphalaria</taxon>
    </lineage>
</organism>
<dbReference type="SMART" id="SM00327">
    <property type="entry name" value="VWA"/>
    <property type="match status" value="1"/>
</dbReference>
<evidence type="ECO:0000313" key="5">
    <source>
        <dbReference type="RefSeq" id="XP_055881907.1"/>
    </source>
</evidence>
<dbReference type="PANTHER" id="PTHR10579:SF177">
    <property type="entry name" value="CALCIUM-ACTIVATED CHLORIDE CHANNEL REGULATOR 4-LIKE PROTEIN"/>
    <property type="match status" value="1"/>
</dbReference>
<accession>A0A9W3A3I4</accession>